<dbReference type="InterPro" id="IPR001387">
    <property type="entry name" value="Cro/C1-type_HTH"/>
</dbReference>
<dbReference type="PROSITE" id="PS50943">
    <property type="entry name" value="HTH_CROC1"/>
    <property type="match status" value="1"/>
</dbReference>
<dbReference type="AlphaFoldDB" id="A0A3E4EZV2"/>
<organism evidence="3 4">
    <name type="scientific">Dorea formicigenerans</name>
    <dbReference type="NCBI Taxonomy" id="39486"/>
    <lineage>
        <taxon>Bacteria</taxon>
        <taxon>Bacillati</taxon>
        <taxon>Bacillota</taxon>
        <taxon>Clostridia</taxon>
        <taxon>Lachnospirales</taxon>
        <taxon>Lachnospiraceae</taxon>
        <taxon>Dorea</taxon>
    </lineage>
</organism>
<dbReference type="InterPro" id="IPR010982">
    <property type="entry name" value="Lambda_DNA-bd_dom_sf"/>
</dbReference>
<proteinExistence type="predicted"/>
<dbReference type="SUPFAM" id="SSF47413">
    <property type="entry name" value="lambda repressor-like DNA-binding domains"/>
    <property type="match status" value="1"/>
</dbReference>
<feature type="domain" description="HTH cro/C1-type" evidence="2">
    <location>
        <begin position="8"/>
        <end position="62"/>
    </location>
</feature>
<name>A0A3E4EZV2_9FIRM</name>
<comment type="caution">
    <text evidence="3">The sequence shown here is derived from an EMBL/GenBank/DDBJ whole genome shotgun (WGS) entry which is preliminary data.</text>
</comment>
<dbReference type="Proteomes" id="UP000260664">
    <property type="component" value="Unassembled WGS sequence"/>
</dbReference>
<dbReference type="EMBL" id="QSOI01000017">
    <property type="protein sequence ID" value="RGI82150.1"/>
    <property type="molecule type" value="Genomic_DNA"/>
</dbReference>
<dbReference type="Gene3D" id="1.10.260.40">
    <property type="entry name" value="lambda repressor-like DNA-binding domains"/>
    <property type="match status" value="1"/>
</dbReference>
<dbReference type="GO" id="GO:0003677">
    <property type="term" value="F:DNA binding"/>
    <property type="evidence" value="ECO:0007669"/>
    <property type="project" value="UniProtKB-KW"/>
</dbReference>
<reference evidence="3 4" key="1">
    <citation type="submission" date="2018-08" db="EMBL/GenBank/DDBJ databases">
        <title>A genome reference for cultivated species of the human gut microbiota.</title>
        <authorList>
            <person name="Zou Y."/>
            <person name="Xue W."/>
            <person name="Luo G."/>
        </authorList>
    </citation>
    <scope>NUCLEOTIDE SEQUENCE [LARGE SCALE GENOMIC DNA]</scope>
    <source>
        <strain evidence="3 4">TM09-19AC</strain>
    </source>
</reference>
<accession>A0A3E4EZV2</accession>
<gene>
    <name evidence="3" type="ORF">DXD84_12015</name>
</gene>
<evidence type="ECO:0000256" key="1">
    <source>
        <dbReference type="ARBA" id="ARBA00023125"/>
    </source>
</evidence>
<sequence>MKNISEKLKDARQRLGFSQEYVANCLGIGRSAITQIELGNRKITSDEIQKFCQLYHVSADYLLNQESLETKQVVFARGFEDLNENDQQEILNLIAFKKSMAGL</sequence>
<dbReference type="PANTHER" id="PTHR46558:SF13">
    <property type="entry name" value="HTH-TYPE TRANSCRIPTIONAL REGULATOR IMMR"/>
    <property type="match status" value="1"/>
</dbReference>
<dbReference type="CDD" id="cd00093">
    <property type="entry name" value="HTH_XRE"/>
    <property type="match status" value="1"/>
</dbReference>
<dbReference type="PANTHER" id="PTHR46558">
    <property type="entry name" value="TRACRIPTIONAL REGULATORY PROTEIN-RELATED-RELATED"/>
    <property type="match status" value="1"/>
</dbReference>
<evidence type="ECO:0000313" key="3">
    <source>
        <dbReference type="EMBL" id="RGI82150.1"/>
    </source>
</evidence>
<dbReference type="SMART" id="SM00530">
    <property type="entry name" value="HTH_XRE"/>
    <property type="match status" value="1"/>
</dbReference>
<keyword evidence="1" id="KW-0238">DNA-binding</keyword>
<dbReference type="Pfam" id="PF12844">
    <property type="entry name" value="HTH_19"/>
    <property type="match status" value="1"/>
</dbReference>
<evidence type="ECO:0000259" key="2">
    <source>
        <dbReference type="PROSITE" id="PS50943"/>
    </source>
</evidence>
<protein>
    <submittedName>
        <fullName evidence="3">XRE family transcriptional regulator</fullName>
    </submittedName>
</protein>
<evidence type="ECO:0000313" key="4">
    <source>
        <dbReference type="Proteomes" id="UP000260664"/>
    </source>
</evidence>
<dbReference type="RefSeq" id="WP_117495604.1">
    <property type="nucleotide sequence ID" value="NZ_QSOI01000017.1"/>
</dbReference>